<evidence type="ECO:0000259" key="12">
    <source>
        <dbReference type="PROSITE" id="PS51194"/>
    </source>
</evidence>
<feature type="compositionally biased region" description="Basic and acidic residues" evidence="10">
    <location>
        <begin position="803"/>
        <end position="814"/>
    </location>
</feature>
<dbReference type="InterPro" id="IPR032284">
    <property type="entry name" value="RecQ_Zn-bd"/>
</dbReference>
<dbReference type="GO" id="GO:0004386">
    <property type="term" value="F:helicase activity"/>
    <property type="evidence" value="ECO:0007669"/>
    <property type="project" value="UniProtKB-KW"/>
</dbReference>
<evidence type="ECO:0000256" key="7">
    <source>
        <dbReference type="ARBA" id="ARBA00023242"/>
    </source>
</evidence>
<accession>A0ABM1ABZ8</accession>
<dbReference type="SMART" id="SM00490">
    <property type="entry name" value="HELICc"/>
    <property type="match status" value="1"/>
</dbReference>
<dbReference type="Pfam" id="PF16124">
    <property type="entry name" value="RecQ_Zn_bind"/>
    <property type="match status" value="1"/>
</dbReference>
<gene>
    <name evidence="14" type="primary">LOC101858583</name>
</gene>
<organism evidence="13 14">
    <name type="scientific">Aplysia californica</name>
    <name type="common">California sea hare</name>
    <dbReference type="NCBI Taxonomy" id="6500"/>
    <lineage>
        <taxon>Eukaryota</taxon>
        <taxon>Metazoa</taxon>
        <taxon>Spiralia</taxon>
        <taxon>Lophotrochozoa</taxon>
        <taxon>Mollusca</taxon>
        <taxon>Gastropoda</taxon>
        <taxon>Heterobranchia</taxon>
        <taxon>Euthyneura</taxon>
        <taxon>Tectipleura</taxon>
        <taxon>Aplysiida</taxon>
        <taxon>Aplysioidea</taxon>
        <taxon>Aplysiidae</taxon>
        <taxon>Aplysia</taxon>
    </lineage>
</organism>
<evidence type="ECO:0000313" key="14">
    <source>
        <dbReference type="RefSeq" id="XP_012944808.2"/>
    </source>
</evidence>
<evidence type="ECO:0000256" key="1">
    <source>
        <dbReference type="ARBA" id="ARBA00005446"/>
    </source>
</evidence>
<reference evidence="14" key="1">
    <citation type="submission" date="2025-08" db="UniProtKB">
        <authorList>
            <consortium name="RefSeq"/>
        </authorList>
    </citation>
    <scope>IDENTIFICATION</scope>
</reference>
<dbReference type="InterPro" id="IPR001650">
    <property type="entry name" value="Helicase_C-like"/>
</dbReference>
<keyword evidence="13" id="KW-1185">Reference proteome</keyword>
<evidence type="ECO:0000256" key="2">
    <source>
        <dbReference type="ARBA" id="ARBA00022741"/>
    </source>
</evidence>
<keyword evidence="2" id="KW-0547">Nucleotide-binding</keyword>
<dbReference type="PROSITE" id="PS00690">
    <property type="entry name" value="DEAH_ATP_HELICASE"/>
    <property type="match status" value="1"/>
</dbReference>
<dbReference type="InterPro" id="IPR004589">
    <property type="entry name" value="DNA_helicase_ATP-dep_RecQ"/>
</dbReference>
<feature type="region of interest" description="Disordered" evidence="10">
    <location>
        <begin position="744"/>
        <end position="981"/>
    </location>
</feature>
<dbReference type="SMART" id="SM00487">
    <property type="entry name" value="DEXDc"/>
    <property type="match status" value="1"/>
</dbReference>
<feature type="compositionally biased region" description="Basic and acidic residues" evidence="10">
    <location>
        <begin position="499"/>
        <end position="516"/>
    </location>
</feature>
<evidence type="ECO:0000256" key="6">
    <source>
        <dbReference type="ARBA" id="ARBA00023125"/>
    </source>
</evidence>
<dbReference type="Pfam" id="PF00270">
    <property type="entry name" value="DEAD"/>
    <property type="match status" value="1"/>
</dbReference>
<feature type="compositionally biased region" description="Basic and acidic residues" evidence="10">
    <location>
        <begin position="870"/>
        <end position="883"/>
    </location>
</feature>
<feature type="compositionally biased region" description="Acidic residues" evidence="10">
    <location>
        <begin position="535"/>
        <end position="544"/>
    </location>
</feature>
<dbReference type="InterPro" id="IPR011545">
    <property type="entry name" value="DEAD/DEAH_box_helicase_dom"/>
</dbReference>
<feature type="compositionally biased region" description="Polar residues" evidence="10">
    <location>
        <begin position="748"/>
        <end position="768"/>
    </location>
</feature>
<dbReference type="SUPFAM" id="SSF52540">
    <property type="entry name" value="P-loop containing nucleoside triphosphate hydrolases"/>
    <property type="match status" value="1"/>
</dbReference>
<dbReference type="PANTHER" id="PTHR13710">
    <property type="entry name" value="DNA HELICASE RECQ FAMILY MEMBER"/>
    <property type="match status" value="1"/>
</dbReference>
<evidence type="ECO:0000256" key="4">
    <source>
        <dbReference type="ARBA" id="ARBA00022806"/>
    </source>
</evidence>
<feature type="compositionally biased region" description="Polar residues" evidence="10">
    <location>
        <begin position="914"/>
        <end position="923"/>
    </location>
</feature>
<dbReference type="Proteomes" id="UP000694888">
    <property type="component" value="Unplaced"/>
</dbReference>
<evidence type="ECO:0000256" key="3">
    <source>
        <dbReference type="ARBA" id="ARBA00022801"/>
    </source>
</evidence>
<feature type="compositionally biased region" description="Basic and acidic residues" evidence="10">
    <location>
        <begin position="948"/>
        <end position="962"/>
    </location>
</feature>
<evidence type="ECO:0000256" key="5">
    <source>
        <dbReference type="ARBA" id="ARBA00022840"/>
    </source>
</evidence>
<dbReference type="PROSITE" id="PS51192">
    <property type="entry name" value="HELICASE_ATP_BIND_1"/>
    <property type="match status" value="1"/>
</dbReference>
<evidence type="ECO:0000256" key="10">
    <source>
        <dbReference type="SAM" id="MobiDB-lite"/>
    </source>
</evidence>
<name>A0ABM1ABZ8_APLCA</name>
<keyword evidence="4 14" id="KW-0347">Helicase</keyword>
<dbReference type="NCBIfam" id="TIGR00614">
    <property type="entry name" value="recQ_fam"/>
    <property type="match status" value="1"/>
</dbReference>
<evidence type="ECO:0000259" key="11">
    <source>
        <dbReference type="PROSITE" id="PS51192"/>
    </source>
</evidence>
<dbReference type="EC" id="5.6.2.4" evidence="9"/>
<dbReference type="Gene3D" id="6.10.250.3140">
    <property type="match status" value="1"/>
</dbReference>
<dbReference type="InterPro" id="IPR002464">
    <property type="entry name" value="DNA/RNA_helicase_DEAH_CS"/>
</dbReference>
<keyword evidence="3" id="KW-0378">Hydrolase</keyword>
<feature type="compositionally biased region" description="Basic and acidic residues" evidence="10">
    <location>
        <begin position="894"/>
        <end position="913"/>
    </location>
</feature>
<feature type="domain" description="Helicase ATP-binding" evidence="11">
    <location>
        <begin position="32"/>
        <end position="206"/>
    </location>
</feature>
<feature type="region of interest" description="Disordered" evidence="10">
    <location>
        <begin position="471"/>
        <end position="553"/>
    </location>
</feature>
<evidence type="ECO:0000256" key="9">
    <source>
        <dbReference type="ARBA" id="ARBA00034808"/>
    </source>
</evidence>
<comment type="catalytic activity">
    <reaction evidence="8">
        <text>Couples ATP hydrolysis with the unwinding of duplex DNA by translocating in the 3'-5' direction.</text>
        <dbReference type="EC" id="5.6.2.4"/>
    </reaction>
</comment>
<comment type="similarity">
    <text evidence="1">Belongs to the helicase family. RecQ subfamily.</text>
</comment>
<dbReference type="CDD" id="cd18794">
    <property type="entry name" value="SF2_C_RecQ"/>
    <property type="match status" value="1"/>
</dbReference>
<keyword evidence="5" id="KW-0067">ATP-binding</keyword>
<keyword evidence="7" id="KW-0539">Nucleus</keyword>
<dbReference type="RefSeq" id="XP_012944808.2">
    <property type="nucleotide sequence ID" value="XM_013089354.2"/>
</dbReference>
<sequence>MSDEEDSTLQHTLLKVFKHKDFRSSTQENAVKAIVRGEHDVYVSMPTGAGKSLCYQLPAVLARGITLVVSPLIALMQDQLDHLEQLNIRADTINSKLTAKERKRIVADLLSKQPRIKLLYITPEQAATDSFRGLVDSLFSRDLISYFVVDEAHCVSQWGHDFRPDYLKLGEFRKKIPGVPCIALTATATSQVVTDIIKQLDLRKQLLRFKISSFRKNLFYEVCLKEFLPDPYTDLLKFARRCLGGELTDGETWNDRGCGIVYCRTRDGCEEIACQLTRKGLPTQAYHAGLKTDVREQTQTDWMEGRVPVIAATISFGMGVDKANVRFVAHWTMPKSMAGYYQESGRAGRDNCPSWCRLYYSHREKETVAFLIATENNKPKKNLQLAKLQAKAAEDSFSALLKFCETPKCRHWSLSEYFGDEKPDCERACDVCRDPKKVEIDLLNMQRGAINTRMKSGVGGAMMVMNEEEERNMYGGGRRGAKKDTDDYDRGAGSSDEGGEYHKEREEASRQKKERTSLIMKEFKKRKGGKVSNNNEEEDEEEEMPSPFCPLRDPQNKRVPKLLIKTREHCFEMIEKAFYGNFVAAFSEDSELVKRRDYEPRTCAIDAEYTAFQSAKSAVLYKSTVMKLVGEARKLTLTNKPLDCFTQSESKADSDMSISEDEDSCAAPVVCGGDDFNDTGFSEPHVGFQRASDVLLSRSGPSVSDVGNIPLPPVTAPPPPASSSVFQTAATLLRELEKANKARVFEGSKSQGESNSRSGFGSKTSGASVKSAGREKPVRQKEVNGAPDNSSDLVIDLTDESTSEDRDSNKKQSDSRSGGSTGKAGASSAPKIVYFFERKNAEEKEEPENQGVASDVKELLDGLFGASPSTKDKQNSGDKSNDRHKVKSKTVSSSKEESKLSQKPAERVRKEPSKQPSSKTASSDSKKRKISAEQLAMQSTLDAYLQPVEEKPTKRPRSDGDQNRTVGPAPDGDSNKVKQSSHKGQVKYFSDHSSCEKSFGLFCCLLLSLLQVVGGCSGRICLFFF</sequence>
<dbReference type="Gene3D" id="6.10.250.2460">
    <property type="match status" value="1"/>
</dbReference>
<proteinExistence type="inferred from homology"/>
<evidence type="ECO:0000313" key="13">
    <source>
        <dbReference type="Proteomes" id="UP000694888"/>
    </source>
</evidence>
<feature type="domain" description="Helicase C-terminal" evidence="12">
    <location>
        <begin position="246"/>
        <end position="394"/>
    </location>
</feature>
<dbReference type="GeneID" id="101858583"/>
<keyword evidence="6" id="KW-0238">DNA-binding</keyword>
<dbReference type="InterPro" id="IPR014001">
    <property type="entry name" value="Helicase_ATP-bd"/>
</dbReference>
<dbReference type="Gene3D" id="3.40.50.300">
    <property type="entry name" value="P-loop containing nucleotide triphosphate hydrolases"/>
    <property type="match status" value="2"/>
</dbReference>
<dbReference type="PANTHER" id="PTHR13710:SF152">
    <property type="entry name" value="ATP-DEPENDENT DNA HELICASE Q5"/>
    <property type="match status" value="1"/>
</dbReference>
<feature type="compositionally biased region" description="Basic and acidic residues" evidence="10">
    <location>
        <begin position="772"/>
        <end position="782"/>
    </location>
</feature>
<evidence type="ECO:0000256" key="8">
    <source>
        <dbReference type="ARBA" id="ARBA00034617"/>
    </source>
</evidence>
<dbReference type="PROSITE" id="PS51194">
    <property type="entry name" value="HELICASE_CTER"/>
    <property type="match status" value="1"/>
</dbReference>
<protein>
    <recommendedName>
        <fullName evidence="9">DNA 3'-5' helicase</fullName>
        <ecNumber evidence="9">5.6.2.4</ecNumber>
    </recommendedName>
</protein>
<dbReference type="Pfam" id="PF00271">
    <property type="entry name" value="Helicase_C"/>
    <property type="match status" value="1"/>
</dbReference>
<dbReference type="InterPro" id="IPR027417">
    <property type="entry name" value="P-loop_NTPase"/>
</dbReference>